<evidence type="ECO:0000313" key="5">
    <source>
        <dbReference type="Proteomes" id="UP000533306"/>
    </source>
</evidence>
<dbReference type="Gene3D" id="1.10.357.10">
    <property type="entry name" value="Tetracycline Repressor, domain 2"/>
    <property type="match status" value="1"/>
</dbReference>
<evidence type="ECO:0000313" key="4">
    <source>
        <dbReference type="EMBL" id="MBB6013847.1"/>
    </source>
</evidence>
<dbReference type="EMBL" id="JACHEU010000003">
    <property type="protein sequence ID" value="MBB6013847.1"/>
    <property type="molecule type" value="Genomic_DNA"/>
</dbReference>
<dbReference type="PROSITE" id="PS50977">
    <property type="entry name" value="HTH_TETR_2"/>
    <property type="match status" value="1"/>
</dbReference>
<dbReference type="RefSeq" id="WP_183832039.1">
    <property type="nucleotide sequence ID" value="NZ_JACHEU010000003.1"/>
</dbReference>
<dbReference type="GO" id="GO:0003677">
    <property type="term" value="F:DNA binding"/>
    <property type="evidence" value="ECO:0007669"/>
    <property type="project" value="UniProtKB-UniRule"/>
</dbReference>
<dbReference type="InterPro" id="IPR009057">
    <property type="entry name" value="Homeodomain-like_sf"/>
</dbReference>
<accession>A0A7W9VX63</accession>
<dbReference type="Pfam" id="PF00440">
    <property type="entry name" value="TetR_N"/>
    <property type="match status" value="1"/>
</dbReference>
<dbReference type="Proteomes" id="UP000533306">
    <property type="component" value="Unassembled WGS sequence"/>
</dbReference>
<comment type="caution">
    <text evidence="4">The sequence shown here is derived from an EMBL/GenBank/DDBJ whole genome shotgun (WGS) entry which is preliminary data.</text>
</comment>
<sequence>MSREEKARATLDSLLNAGCAVVAAEGYSDASVAKIADLAGVAHGTFYNYFEDRKALFNALLPYEGLRMREKIEQIARTAPPGVQREIVRFEAFLNYVIENEGFYRILYEAEIFAPEAHREHMDNIVNGYLGTFRRAMAENRIRRFDDQQLHCLIYQILGMRAYAAMQIHYAADQSEKLRIRDCSVEMYGLFFGQSLLQT</sequence>
<reference evidence="4 5" key="1">
    <citation type="submission" date="2020-08" db="EMBL/GenBank/DDBJ databases">
        <title>Genomic Encyclopedia of Type Strains, Phase IV (KMG-IV): sequencing the most valuable type-strain genomes for metagenomic binning, comparative biology and taxonomic classification.</title>
        <authorList>
            <person name="Goeker M."/>
        </authorList>
    </citation>
    <scope>NUCLEOTIDE SEQUENCE [LARGE SCALE GENOMIC DNA]</scope>
    <source>
        <strain evidence="4 5">DSM 11099</strain>
    </source>
</reference>
<evidence type="ECO:0000259" key="3">
    <source>
        <dbReference type="PROSITE" id="PS50977"/>
    </source>
</evidence>
<protein>
    <submittedName>
        <fullName evidence="4">AcrR family transcriptional regulator</fullName>
    </submittedName>
</protein>
<dbReference type="SUPFAM" id="SSF46689">
    <property type="entry name" value="Homeodomain-like"/>
    <property type="match status" value="1"/>
</dbReference>
<organism evidence="4 5">
    <name type="scientific">Aquamicrobium lusatiense</name>
    <dbReference type="NCBI Taxonomy" id="89772"/>
    <lineage>
        <taxon>Bacteria</taxon>
        <taxon>Pseudomonadati</taxon>
        <taxon>Pseudomonadota</taxon>
        <taxon>Alphaproteobacteria</taxon>
        <taxon>Hyphomicrobiales</taxon>
        <taxon>Phyllobacteriaceae</taxon>
        <taxon>Aquamicrobium</taxon>
    </lineage>
</organism>
<evidence type="ECO:0000256" key="2">
    <source>
        <dbReference type="PROSITE-ProRule" id="PRU00335"/>
    </source>
</evidence>
<dbReference type="PANTHER" id="PTHR43479:SF11">
    <property type="entry name" value="ACREF_ENVCD OPERON REPRESSOR-RELATED"/>
    <property type="match status" value="1"/>
</dbReference>
<gene>
    <name evidence="4" type="ORF">HNR59_003241</name>
</gene>
<dbReference type="InterPro" id="IPR001647">
    <property type="entry name" value="HTH_TetR"/>
</dbReference>
<keyword evidence="1 2" id="KW-0238">DNA-binding</keyword>
<dbReference type="InterPro" id="IPR050624">
    <property type="entry name" value="HTH-type_Tx_Regulator"/>
</dbReference>
<evidence type="ECO:0000256" key="1">
    <source>
        <dbReference type="ARBA" id="ARBA00023125"/>
    </source>
</evidence>
<dbReference type="AlphaFoldDB" id="A0A7W9VX63"/>
<proteinExistence type="predicted"/>
<feature type="DNA-binding region" description="H-T-H motif" evidence="2">
    <location>
        <begin position="31"/>
        <end position="50"/>
    </location>
</feature>
<dbReference type="PANTHER" id="PTHR43479">
    <property type="entry name" value="ACREF/ENVCD OPERON REPRESSOR-RELATED"/>
    <property type="match status" value="1"/>
</dbReference>
<dbReference type="PRINTS" id="PR00455">
    <property type="entry name" value="HTHTETR"/>
</dbReference>
<feature type="domain" description="HTH tetR-type" evidence="3">
    <location>
        <begin position="8"/>
        <end position="68"/>
    </location>
</feature>
<name>A0A7W9VX63_9HYPH</name>
<keyword evidence="5" id="KW-1185">Reference proteome</keyword>